<evidence type="ECO:0000256" key="2">
    <source>
        <dbReference type="ARBA" id="ARBA00007249"/>
    </source>
</evidence>
<dbReference type="SUPFAM" id="SSF50447">
    <property type="entry name" value="Translation proteins"/>
    <property type="match status" value="1"/>
</dbReference>
<dbReference type="GO" id="GO:0003924">
    <property type="term" value="F:GTPase activity"/>
    <property type="evidence" value="ECO:0007669"/>
    <property type="project" value="InterPro"/>
</dbReference>
<dbReference type="AlphaFoldDB" id="A0A6H5HCX4"/>
<dbReference type="GO" id="GO:0070125">
    <property type="term" value="P:mitochondrial translational elongation"/>
    <property type="evidence" value="ECO:0007669"/>
    <property type="project" value="TreeGrafter"/>
</dbReference>
<dbReference type="InterPro" id="IPR009001">
    <property type="entry name" value="Transl_elong_EF1A/Init_IF2_C"/>
</dbReference>
<keyword evidence="6" id="KW-0479">Metal-binding</keyword>
<proteinExistence type="inferred from homology"/>
<evidence type="ECO:0000256" key="11">
    <source>
        <dbReference type="ARBA" id="ARBA00022917"/>
    </source>
</evidence>
<keyword evidence="10" id="KW-0460">Magnesium</keyword>
<dbReference type="PROSITE" id="PS00301">
    <property type="entry name" value="G_TR_1"/>
    <property type="match status" value="1"/>
</dbReference>
<evidence type="ECO:0000256" key="12">
    <source>
        <dbReference type="ARBA" id="ARBA00023134"/>
    </source>
</evidence>
<evidence type="ECO:0000256" key="3">
    <source>
        <dbReference type="ARBA" id="ARBA00011245"/>
    </source>
</evidence>
<dbReference type="EMBL" id="CADCXU010028207">
    <property type="protein sequence ID" value="CAB0014739.1"/>
    <property type="molecule type" value="Genomic_DNA"/>
</dbReference>
<evidence type="ECO:0000256" key="7">
    <source>
        <dbReference type="ARBA" id="ARBA00022741"/>
    </source>
</evidence>
<dbReference type="PRINTS" id="PR00315">
    <property type="entry name" value="ELONGATNFCT"/>
</dbReference>
<dbReference type="InterPro" id="IPR031157">
    <property type="entry name" value="G_TR_CS"/>
</dbReference>
<accession>A0A6H5HCX4</accession>
<dbReference type="EC" id="3.6.5.3" evidence="4"/>
<dbReference type="PANTHER" id="PTHR43721">
    <property type="entry name" value="ELONGATION FACTOR TU-RELATED"/>
    <property type="match status" value="1"/>
</dbReference>
<dbReference type="Gene3D" id="3.40.50.300">
    <property type="entry name" value="P-loop containing nucleotide triphosphate hydrolases"/>
    <property type="match status" value="1"/>
</dbReference>
<evidence type="ECO:0000256" key="10">
    <source>
        <dbReference type="ARBA" id="ARBA00022842"/>
    </source>
</evidence>
<dbReference type="InterPro" id="IPR004160">
    <property type="entry name" value="Transl_elong_EFTu/EF1A_C"/>
</dbReference>
<dbReference type="OrthoDB" id="2067at2759"/>
<evidence type="ECO:0000313" key="14">
    <source>
        <dbReference type="EMBL" id="CAB0014739.1"/>
    </source>
</evidence>
<dbReference type="Pfam" id="PF00009">
    <property type="entry name" value="GTP_EFTU"/>
    <property type="match status" value="1"/>
</dbReference>
<dbReference type="SUPFAM" id="SSF52540">
    <property type="entry name" value="P-loop containing nucleoside triphosphate hydrolases"/>
    <property type="match status" value="1"/>
</dbReference>
<dbReference type="InterPro" id="IPR004161">
    <property type="entry name" value="EFTu-like_2"/>
</dbReference>
<dbReference type="NCBIfam" id="NF009372">
    <property type="entry name" value="PRK12735.1"/>
    <property type="match status" value="1"/>
</dbReference>
<dbReference type="NCBIfam" id="NF009373">
    <property type="entry name" value="PRK12736.1"/>
    <property type="match status" value="1"/>
</dbReference>
<name>A0A6H5HCX4_9HEMI</name>
<keyword evidence="5" id="KW-0963">Cytoplasm</keyword>
<comment type="subcellular location">
    <subcellularLocation>
        <location evidence="1">Cytoplasm</location>
    </subcellularLocation>
</comment>
<evidence type="ECO:0000256" key="9">
    <source>
        <dbReference type="ARBA" id="ARBA00022801"/>
    </source>
</evidence>
<keyword evidence="11" id="KW-0648">Protein biosynthesis</keyword>
<evidence type="ECO:0000313" key="15">
    <source>
        <dbReference type="Proteomes" id="UP000479000"/>
    </source>
</evidence>
<dbReference type="InterPro" id="IPR000795">
    <property type="entry name" value="T_Tr_GTP-bd_dom"/>
</dbReference>
<dbReference type="InterPro" id="IPR027417">
    <property type="entry name" value="P-loop_NTPase"/>
</dbReference>
<keyword evidence="15" id="KW-1185">Reference proteome</keyword>
<organism evidence="14 15">
    <name type="scientific">Nesidiocoris tenuis</name>
    <dbReference type="NCBI Taxonomy" id="355587"/>
    <lineage>
        <taxon>Eukaryota</taxon>
        <taxon>Metazoa</taxon>
        <taxon>Ecdysozoa</taxon>
        <taxon>Arthropoda</taxon>
        <taxon>Hexapoda</taxon>
        <taxon>Insecta</taxon>
        <taxon>Pterygota</taxon>
        <taxon>Neoptera</taxon>
        <taxon>Paraneoptera</taxon>
        <taxon>Hemiptera</taxon>
        <taxon>Heteroptera</taxon>
        <taxon>Panheteroptera</taxon>
        <taxon>Cimicomorpha</taxon>
        <taxon>Miridae</taxon>
        <taxon>Dicyphina</taxon>
        <taxon>Nesidiocoris</taxon>
    </lineage>
</organism>
<evidence type="ECO:0000256" key="1">
    <source>
        <dbReference type="ARBA" id="ARBA00004496"/>
    </source>
</evidence>
<dbReference type="PANTHER" id="PTHR43721:SF2">
    <property type="entry name" value="ELONGATION FACTOR TU, MITOCHONDRIAL"/>
    <property type="match status" value="1"/>
</dbReference>
<keyword evidence="12" id="KW-0342">GTP-binding</keyword>
<dbReference type="CDD" id="cd01884">
    <property type="entry name" value="EF_Tu"/>
    <property type="match status" value="1"/>
</dbReference>
<evidence type="ECO:0000256" key="4">
    <source>
        <dbReference type="ARBA" id="ARBA00011986"/>
    </source>
</evidence>
<dbReference type="FunFam" id="2.40.30.10:FF:000085">
    <property type="entry name" value="Elongation factor Tu"/>
    <property type="match status" value="1"/>
</dbReference>
<dbReference type="SUPFAM" id="SSF50465">
    <property type="entry name" value="EF-Tu/eEF-1alpha/eIF2-gamma C-terminal domain"/>
    <property type="match status" value="1"/>
</dbReference>
<dbReference type="GO" id="GO:0003746">
    <property type="term" value="F:translation elongation factor activity"/>
    <property type="evidence" value="ECO:0007669"/>
    <property type="project" value="UniProtKB-KW"/>
</dbReference>
<dbReference type="GO" id="GO:0046872">
    <property type="term" value="F:metal ion binding"/>
    <property type="evidence" value="ECO:0007669"/>
    <property type="project" value="UniProtKB-KW"/>
</dbReference>
<dbReference type="InterPro" id="IPR050055">
    <property type="entry name" value="EF-Tu_GTPase"/>
</dbReference>
<dbReference type="GO" id="GO:0005525">
    <property type="term" value="F:GTP binding"/>
    <property type="evidence" value="ECO:0007669"/>
    <property type="project" value="UniProtKB-KW"/>
</dbReference>
<sequence length="496" mass="54124">MFGLPRSVSRLSLISSPFLGFCGKCQSSSPKNFSKLQSNVFLSRNLSPANSGVNGLSRRQFTVRGTCFWSGRFRKLIRTSDHGTSWRRMYSGGAEVLHCNVGTIGHVDHGKTTLTAAITKVTSEAGLAQFVPFDSIDKAPEEKARGITINIAHIEYRSKKRHYAHTDCPGHADYIKNMISGASQMDGAVLVVAATDGPMPQTREHLLLARQVGVDKIVVYVNKCDAVDSEVTELVELEVRELLTDFGFEGHESPVVFGSALLALQGDKGELGEPSIWRLLDALDAHVPTPVRDYTSPFLLPVDNSFTVTGRGAVVVGTLKKGTMKKGDEAEIQGFDVQLKTVISDIQVFKRSVPSAKAGDHVGVLLRAVKSNSIERGMQVVLAGSSTLTNSYEATIYFLSRSEGGRSKPVTSKYIQILFSNTWNVACRIDLLESSMLMPGEHATVRLTLLKKMAMNQGQSFTMRENQLTVATGVITKTLPPINFNKLDKVQIDVSS</sequence>
<dbReference type="Proteomes" id="UP000479000">
    <property type="component" value="Unassembled WGS sequence"/>
</dbReference>
<dbReference type="Pfam" id="PF03144">
    <property type="entry name" value="GTP_EFTU_D2"/>
    <property type="match status" value="1"/>
</dbReference>
<evidence type="ECO:0000259" key="13">
    <source>
        <dbReference type="PROSITE" id="PS51722"/>
    </source>
</evidence>
<keyword evidence="8" id="KW-0251">Elongation factor</keyword>
<dbReference type="Pfam" id="PF03143">
    <property type="entry name" value="GTP_EFTU_D3"/>
    <property type="match status" value="1"/>
</dbReference>
<dbReference type="InterPro" id="IPR009000">
    <property type="entry name" value="Transl_B-barrel_sf"/>
</dbReference>
<dbReference type="PROSITE" id="PS51722">
    <property type="entry name" value="G_TR_2"/>
    <property type="match status" value="1"/>
</dbReference>
<keyword evidence="7" id="KW-0547">Nucleotide-binding</keyword>
<dbReference type="Gene3D" id="2.40.30.10">
    <property type="entry name" value="Translation factors"/>
    <property type="match status" value="2"/>
</dbReference>
<protein>
    <recommendedName>
        <fullName evidence="4">protein-synthesizing GTPase</fullName>
        <ecNumber evidence="4">3.6.5.3</ecNumber>
    </recommendedName>
</protein>
<dbReference type="FunFam" id="3.40.50.300:FF:000576">
    <property type="entry name" value="Elongation factor Tu"/>
    <property type="match status" value="1"/>
</dbReference>
<feature type="domain" description="Tr-type G" evidence="13">
    <location>
        <begin position="96"/>
        <end position="291"/>
    </location>
</feature>
<evidence type="ECO:0000256" key="8">
    <source>
        <dbReference type="ARBA" id="ARBA00022768"/>
    </source>
</evidence>
<comment type="similarity">
    <text evidence="2">Belongs to the TRAFAC class translation factor GTPase superfamily. Classic translation factor GTPase family. EF-Tu/EF-1A subfamily.</text>
</comment>
<evidence type="ECO:0000256" key="5">
    <source>
        <dbReference type="ARBA" id="ARBA00022490"/>
    </source>
</evidence>
<dbReference type="CDD" id="cd03706">
    <property type="entry name" value="mtEFTU_III"/>
    <property type="match status" value="1"/>
</dbReference>
<dbReference type="InterPro" id="IPR005225">
    <property type="entry name" value="Small_GTP-bd"/>
</dbReference>
<dbReference type="NCBIfam" id="TIGR00231">
    <property type="entry name" value="small_GTP"/>
    <property type="match status" value="1"/>
</dbReference>
<dbReference type="NCBIfam" id="NF000766">
    <property type="entry name" value="PRK00049.1"/>
    <property type="match status" value="1"/>
</dbReference>
<evidence type="ECO:0000256" key="6">
    <source>
        <dbReference type="ARBA" id="ARBA00022723"/>
    </source>
</evidence>
<dbReference type="GO" id="GO:0005739">
    <property type="term" value="C:mitochondrion"/>
    <property type="evidence" value="ECO:0007669"/>
    <property type="project" value="TreeGrafter"/>
</dbReference>
<dbReference type="InterPro" id="IPR041709">
    <property type="entry name" value="EF-Tu_GTP-bd"/>
</dbReference>
<gene>
    <name evidence="14" type="ORF">NTEN_LOCUS19149</name>
</gene>
<reference evidence="14 15" key="1">
    <citation type="submission" date="2020-02" db="EMBL/GenBank/DDBJ databases">
        <authorList>
            <person name="Ferguson B K."/>
        </authorList>
    </citation>
    <scope>NUCLEOTIDE SEQUENCE [LARGE SCALE GENOMIC DNA]</scope>
</reference>
<keyword evidence="9" id="KW-0378">Hydrolase</keyword>
<comment type="subunit">
    <text evidence="3">Monomer.</text>
</comment>